<evidence type="ECO:0000256" key="1">
    <source>
        <dbReference type="ARBA" id="ARBA00001946"/>
    </source>
</evidence>
<evidence type="ECO:0000256" key="3">
    <source>
        <dbReference type="ARBA" id="ARBA00004679"/>
    </source>
</evidence>
<evidence type="ECO:0000256" key="6">
    <source>
        <dbReference type="ARBA" id="ARBA00022679"/>
    </source>
</evidence>
<feature type="binding site" evidence="14">
    <location>
        <position position="163"/>
    </location>
    <ligand>
        <name>substrate</name>
        <note>ligand shared between dimeric partners</note>
    </ligand>
</feature>
<dbReference type="NCBIfam" id="TIGR02482">
    <property type="entry name" value="PFKA_ATP"/>
    <property type="match status" value="1"/>
</dbReference>
<evidence type="ECO:0000256" key="11">
    <source>
        <dbReference type="ARBA" id="ARBA00022842"/>
    </source>
</evidence>
<keyword evidence="8 14" id="KW-0547">Nucleotide-binding</keyword>
<feature type="binding site" description="in other chain" evidence="14">
    <location>
        <position position="155"/>
    </location>
    <ligand>
        <name>ADP</name>
        <dbReference type="ChEBI" id="CHEBI:456216"/>
        <note>allosteric activator; ligand shared between dimeric partners</note>
    </ligand>
</feature>
<feature type="binding site" evidence="14">
    <location>
        <begin position="21"/>
        <end position="25"/>
    </location>
    <ligand>
        <name>ADP</name>
        <dbReference type="ChEBI" id="CHEBI:456216"/>
        <note>allosteric activator; ligand shared between dimeric partners</note>
    </ligand>
</feature>
<evidence type="ECO:0000256" key="10">
    <source>
        <dbReference type="ARBA" id="ARBA00022840"/>
    </source>
</evidence>
<reference evidence="17" key="1">
    <citation type="journal article" date="2019" name="Int. J. Syst. Evol. Microbiol.">
        <title>Halobacteriovorax valvorus sp. nov., a novel prokaryotic predator isolated from coastal seawater of China.</title>
        <authorList>
            <person name="Chen M.-X."/>
        </authorList>
    </citation>
    <scope>NUCLEOTIDE SEQUENCE [LARGE SCALE GENOMIC DNA]</scope>
    <source>
        <strain evidence="17">BL9</strain>
    </source>
</reference>
<dbReference type="InterPro" id="IPR000023">
    <property type="entry name" value="Phosphofructokinase_dom"/>
</dbReference>
<proteinExistence type="inferred from homology"/>
<protein>
    <recommendedName>
        <fullName evidence="14">ATP-dependent 6-phosphofructokinase</fullName>
        <shortName evidence="14">ATP-PFK</shortName>
        <shortName evidence="14">Phosphofructokinase</shortName>
        <ecNumber evidence="14">2.7.1.11</ecNumber>
    </recommendedName>
    <alternativeName>
        <fullName evidence="14">Phosphohexokinase</fullName>
    </alternativeName>
</protein>
<dbReference type="InterPro" id="IPR035966">
    <property type="entry name" value="PKF_sf"/>
</dbReference>
<keyword evidence="12 14" id="KW-0324">Glycolysis</keyword>
<dbReference type="Gene3D" id="3.40.50.460">
    <property type="entry name" value="Phosphofructokinase domain"/>
    <property type="match status" value="1"/>
</dbReference>
<dbReference type="Gene3D" id="3.40.50.450">
    <property type="match status" value="1"/>
</dbReference>
<dbReference type="PANTHER" id="PTHR13697">
    <property type="entry name" value="PHOSPHOFRUCTOKINASE"/>
    <property type="match status" value="1"/>
</dbReference>
<comment type="cofactor">
    <cofactor evidence="1 14">
        <name>Mg(2+)</name>
        <dbReference type="ChEBI" id="CHEBI:18420"/>
    </cofactor>
</comment>
<evidence type="ECO:0000256" key="9">
    <source>
        <dbReference type="ARBA" id="ARBA00022777"/>
    </source>
</evidence>
<dbReference type="InterPro" id="IPR022953">
    <property type="entry name" value="ATP_PFK"/>
</dbReference>
<evidence type="ECO:0000256" key="8">
    <source>
        <dbReference type="ARBA" id="ARBA00022741"/>
    </source>
</evidence>
<feature type="binding site" description="in other chain" evidence="14">
    <location>
        <begin position="170"/>
        <end position="172"/>
    </location>
    <ligand>
        <name>substrate</name>
        <note>ligand shared between dimeric partners</note>
    </ligand>
</feature>
<comment type="similarity">
    <text evidence="14">Belongs to the phosphofructokinase type A (PFKA) family. ATP-dependent PFK group I subfamily. Prokaryotic clade 'B1' sub-subfamily.</text>
</comment>
<feature type="binding site" evidence="14">
    <location>
        <position position="11"/>
    </location>
    <ligand>
        <name>ATP</name>
        <dbReference type="ChEBI" id="CHEBI:30616"/>
    </ligand>
</feature>
<keyword evidence="6 14" id="KW-0808">Transferase</keyword>
<dbReference type="PRINTS" id="PR00476">
    <property type="entry name" value="PHFRCTKINASE"/>
</dbReference>
<dbReference type="PANTHER" id="PTHR13697:SF4">
    <property type="entry name" value="ATP-DEPENDENT 6-PHOSPHOFRUCTOKINASE"/>
    <property type="match status" value="1"/>
</dbReference>
<dbReference type="InterPro" id="IPR012003">
    <property type="entry name" value="ATP_PFK_prok-type"/>
</dbReference>
<comment type="caution">
    <text evidence="14">Lacks conserved residue(s) required for the propagation of feature annotation.</text>
</comment>
<keyword evidence="11 14" id="KW-0460">Magnesium</keyword>
<feature type="binding site" description="in other chain" evidence="14">
    <location>
        <begin position="217"/>
        <end position="219"/>
    </location>
    <ligand>
        <name>ADP</name>
        <dbReference type="ChEBI" id="CHEBI:456216"/>
        <note>allosteric activator; ligand shared between dimeric partners</note>
    </ligand>
</feature>
<feature type="binding site" evidence="14">
    <location>
        <begin position="102"/>
        <end position="105"/>
    </location>
    <ligand>
        <name>ATP</name>
        <dbReference type="ChEBI" id="CHEBI:30616"/>
    </ligand>
</feature>
<feature type="binding site" evidence="14">
    <location>
        <begin position="72"/>
        <end position="73"/>
    </location>
    <ligand>
        <name>ATP</name>
        <dbReference type="ChEBI" id="CHEBI:30616"/>
    </ligand>
</feature>
<keyword evidence="4 14" id="KW-0963">Cytoplasm</keyword>
<name>A0ABY0IJZ3_9BACT</name>
<dbReference type="NCBIfam" id="NF002872">
    <property type="entry name" value="PRK03202.1"/>
    <property type="match status" value="1"/>
</dbReference>
<comment type="subcellular location">
    <subcellularLocation>
        <location evidence="2 14">Cytoplasm</location>
    </subcellularLocation>
</comment>
<evidence type="ECO:0000256" key="13">
    <source>
        <dbReference type="ARBA" id="ARBA00048070"/>
    </source>
</evidence>
<evidence type="ECO:0000256" key="14">
    <source>
        <dbReference type="HAMAP-Rule" id="MF_00339"/>
    </source>
</evidence>
<keyword evidence="10 14" id="KW-0067">ATP-binding</keyword>
<feature type="active site" description="Proton acceptor" evidence="14">
    <location>
        <position position="128"/>
    </location>
</feature>
<evidence type="ECO:0000313" key="16">
    <source>
        <dbReference type="EMBL" id="RZF23293.1"/>
    </source>
</evidence>
<dbReference type="InterPro" id="IPR012828">
    <property type="entry name" value="PFKA_ATP_prok"/>
</dbReference>
<dbReference type="HAMAP" id="MF_00339">
    <property type="entry name" value="Phosphofructokinase_I_B1"/>
    <property type="match status" value="1"/>
</dbReference>
<feature type="binding site" description="in other chain" evidence="14">
    <location>
        <position position="215"/>
    </location>
    <ligand>
        <name>ADP</name>
        <dbReference type="ChEBI" id="CHEBI:456216"/>
        <note>allosteric activator; ligand shared between dimeric partners</note>
    </ligand>
</feature>
<feature type="binding site" evidence="14">
    <location>
        <position position="103"/>
    </location>
    <ligand>
        <name>Mg(2+)</name>
        <dbReference type="ChEBI" id="CHEBI:18420"/>
        <note>catalytic</note>
    </ligand>
</feature>
<sequence length="325" mass="35204">MNRIAVLCSGGDSPGMNCAIRAVVRTCLANDIEIFGIRRGYAGLLEGSQHQMDTASVGNILQKGGTILQTSRCPEFIKPEIRAEAAHILKRKNIDALIVIGGNGSFNGAWELHKEHGIPVVGIPGTIDNDIEGTDYSIGFDTAVQTAIEAVDKIRDTAHSHDRTFIVEVMGRKSPAIALHVGLCTGAENIIFPVQEEKEVDIDTIANDIKRGLKRGKGSSIIIASEGETEGLSHYVHNELLDKHKLDSRVCILGHIQRGGNPTARDRFIATQMGHLAVKSLLAGEKASVTAEQNGQVVLEKLENCLGKKFEVEEKYVEIVKTLSK</sequence>
<dbReference type="EC" id="2.7.1.11" evidence="14"/>
<dbReference type="EMBL" id="QDKL01000001">
    <property type="protein sequence ID" value="RZF23293.1"/>
    <property type="molecule type" value="Genomic_DNA"/>
</dbReference>
<comment type="function">
    <text evidence="14">Catalyzes the phosphorylation of D-fructose 6-phosphate to fructose 1,6-bisphosphate by ATP, the first committing step of glycolysis.</text>
</comment>
<comment type="catalytic activity">
    <reaction evidence="13 14">
        <text>beta-D-fructose 6-phosphate + ATP = beta-D-fructose 1,6-bisphosphate + ADP + H(+)</text>
        <dbReference type="Rhea" id="RHEA:16109"/>
        <dbReference type="ChEBI" id="CHEBI:15378"/>
        <dbReference type="ChEBI" id="CHEBI:30616"/>
        <dbReference type="ChEBI" id="CHEBI:32966"/>
        <dbReference type="ChEBI" id="CHEBI:57634"/>
        <dbReference type="ChEBI" id="CHEBI:456216"/>
        <dbReference type="EC" id="2.7.1.11"/>
    </reaction>
</comment>
<feature type="binding site" description="in other chain" evidence="14">
    <location>
        <position position="226"/>
    </location>
    <ligand>
        <name>substrate</name>
        <note>ligand shared between dimeric partners</note>
    </ligand>
</feature>
<dbReference type="SUPFAM" id="SSF53784">
    <property type="entry name" value="Phosphofructokinase"/>
    <property type="match status" value="1"/>
</dbReference>
<comment type="activity regulation">
    <text evidence="14">Allosterically activated by ADP and other diphosphonucleosides, and allosterically inhibited by phosphoenolpyruvate.</text>
</comment>
<evidence type="ECO:0000259" key="15">
    <source>
        <dbReference type="Pfam" id="PF00365"/>
    </source>
</evidence>
<evidence type="ECO:0000256" key="5">
    <source>
        <dbReference type="ARBA" id="ARBA00022533"/>
    </source>
</evidence>
<dbReference type="Pfam" id="PF00365">
    <property type="entry name" value="PFK"/>
    <property type="match status" value="1"/>
</dbReference>
<feature type="domain" description="Phosphofructokinase" evidence="15">
    <location>
        <begin position="3"/>
        <end position="280"/>
    </location>
</feature>
<dbReference type="Proteomes" id="UP000443582">
    <property type="component" value="Unassembled WGS sequence"/>
</dbReference>
<feature type="binding site" description="in other chain" evidence="14">
    <location>
        <begin position="186"/>
        <end position="188"/>
    </location>
    <ligand>
        <name>ADP</name>
        <dbReference type="ChEBI" id="CHEBI:456216"/>
        <note>allosteric activator; ligand shared between dimeric partners</note>
    </ligand>
</feature>
<evidence type="ECO:0000256" key="7">
    <source>
        <dbReference type="ARBA" id="ARBA00022723"/>
    </source>
</evidence>
<comment type="pathway">
    <text evidence="3 14">Carbohydrate degradation; glycolysis; D-glyceraldehyde 3-phosphate and glycerone phosphate from D-glucose: step 3/4.</text>
</comment>
<accession>A0ABY0IJZ3</accession>
<keyword evidence="17" id="KW-1185">Reference proteome</keyword>
<evidence type="ECO:0000313" key="17">
    <source>
        <dbReference type="Proteomes" id="UP000443582"/>
    </source>
</evidence>
<comment type="subunit">
    <text evidence="14">Homotetramer.</text>
</comment>
<keyword evidence="9 14" id="KW-0418">Kinase</keyword>
<dbReference type="GO" id="GO:0003872">
    <property type="term" value="F:6-phosphofructokinase activity"/>
    <property type="evidence" value="ECO:0007669"/>
    <property type="project" value="UniProtKB-EC"/>
</dbReference>
<keyword evidence="5 14" id="KW-0021">Allosteric enzyme</keyword>
<feature type="binding site" evidence="14">
    <location>
        <position position="249"/>
    </location>
    <ligand>
        <name>substrate</name>
        <note>ligand shared between dimeric partners</note>
    </ligand>
</feature>
<evidence type="ECO:0000256" key="2">
    <source>
        <dbReference type="ARBA" id="ARBA00004496"/>
    </source>
</evidence>
<evidence type="ECO:0000256" key="4">
    <source>
        <dbReference type="ARBA" id="ARBA00022490"/>
    </source>
</evidence>
<comment type="caution">
    <text evidence="16">The sequence shown here is derived from an EMBL/GenBank/DDBJ whole genome shotgun (WGS) entry which is preliminary data.</text>
</comment>
<gene>
    <name evidence="14 16" type="primary">pfkA</name>
    <name evidence="16" type="ORF">DAY19_02990</name>
</gene>
<dbReference type="InterPro" id="IPR015912">
    <property type="entry name" value="Phosphofructokinase_CS"/>
</dbReference>
<organism evidence="16 17">
    <name type="scientific">Halobacteriovorax vibrionivorans</name>
    <dbReference type="NCBI Taxonomy" id="2152716"/>
    <lineage>
        <taxon>Bacteria</taxon>
        <taxon>Pseudomonadati</taxon>
        <taxon>Bdellovibrionota</taxon>
        <taxon>Bacteriovoracia</taxon>
        <taxon>Bacteriovoracales</taxon>
        <taxon>Halobacteriovoraceae</taxon>
        <taxon>Halobacteriovorax</taxon>
    </lineage>
</organism>
<keyword evidence="7 14" id="KW-0479">Metal-binding</keyword>
<feature type="binding site" description="in other chain" evidence="14">
    <location>
        <begin position="126"/>
        <end position="128"/>
    </location>
    <ligand>
        <name>substrate</name>
        <note>ligand shared between dimeric partners</note>
    </ligand>
</feature>
<feature type="binding site" description="in other chain" evidence="14">
    <location>
        <begin position="255"/>
        <end position="258"/>
    </location>
    <ligand>
        <name>substrate</name>
        <note>ligand shared between dimeric partners</note>
    </ligand>
</feature>
<dbReference type="PROSITE" id="PS00433">
    <property type="entry name" value="PHOSPHOFRUCTOKINASE"/>
    <property type="match status" value="1"/>
</dbReference>
<dbReference type="PIRSF" id="PIRSF000532">
    <property type="entry name" value="ATP_PFK_prok"/>
    <property type="match status" value="1"/>
</dbReference>
<evidence type="ECO:0000256" key="12">
    <source>
        <dbReference type="ARBA" id="ARBA00023152"/>
    </source>
</evidence>